<evidence type="ECO:0000313" key="2">
    <source>
        <dbReference type="EMBL" id="MPC25109.1"/>
    </source>
</evidence>
<evidence type="ECO:0000313" key="3">
    <source>
        <dbReference type="Proteomes" id="UP000324222"/>
    </source>
</evidence>
<organism evidence="2 3">
    <name type="scientific">Portunus trituberculatus</name>
    <name type="common">Swimming crab</name>
    <name type="synonym">Neptunus trituberculatus</name>
    <dbReference type="NCBI Taxonomy" id="210409"/>
    <lineage>
        <taxon>Eukaryota</taxon>
        <taxon>Metazoa</taxon>
        <taxon>Ecdysozoa</taxon>
        <taxon>Arthropoda</taxon>
        <taxon>Crustacea</taxon>
        <taxon>Multicrustacea</taxon>
        <taxon>Malacostraca</taxon>
        <taxon>Eumalacostraca</taxon>
        <taxon>Eucarida</taxon>
        <taxon>Decapoda</taxon>
        <taxon>Pleocyemata</taxon>
        <taxon>Brachyura</taxon>
        <taxon>Eubrachyura</taxon>
        <taxon>Portunoidea</taxon>
        <taxon>Portunidae</taxon>
        <taxon>Portuninae</taxon>
        <taxon>Portunus</taxon>
    </lineage>
</organism>
<feature type="compositionally biased region" description="Basic and acidic residues" evidence="1">
    <location>
        <begin position="11"/>
        <end position="20"/>
    </location>
</feature>
<name>A0A5B7DVJ4_PORTR</name>
<feature type="region of interest" description="Disordered" evidence="1">
    <location>
        <begin position="41"/>
        <end position="65"/>
    </location>
</feature>
<reference evidence="2 3" key="1">
    <citation type="submission" date="2019-05" db="EMBL/GenBank/DDBJ databases">
        <title>Another draft genome of Portunus trituberculatus and its Hox gene families provides insights of decapod evolution.</title>
        <authorList>
            <person name="Jeong J.-H."/>
            <person name="Song I."/>
            <person name="Kim S."/>
            <person name="Choi T."/>
            <person name="Kim D."/>
            <person name="Ryu S."/>
            <person name="Kim W."/>
        </authorList>
    </citation>
    <scope>NUCLEOTIDE SEQUENCE [LARGE SCALE GENOMIC DNA]</scope>
    <source>
        <tissue evidence="2">Muscle</tissue>
    </source>
</reference>
<sequence length="177" mass="19640">MVNLATVTIPERNKPRHATDASRPLSANIGWLRSSLVLTSTSDSTSKKSGKSLTPGQKLKDKSRSRITRTGWRVLTATNLFQKMDLLSTIKAVSSSTIDAISPTNSTIKTVPSRTSSTIKAMLTSFPYLSCCRGIKERNGEQIYHVLQLLVADEGTLPIWIWKRSHNYYGHSHSLTH</sequence>
<dbReference type="Proteomes" id="UP000324222">
    <property type="component" value="Unassembled WGS sequence"/>
</dbReference>
<accession>A0A5B7DVJ4</accession>
<feature type="region of interest" description="Disordered" evidence="1">
    <location>
        <begin position="1"/>
        <end position="22"/>
    </location>
</feature>
<dbReference type="AlphaFoldDB" id="A0A5B7DVJ4"/>
<proteinExistence type="predicted"/>
<gene>
    <name evidence="2" type="ORF">E2C01_018210</name>
</gene>
<dbReference type="EMBL" id="VSRR010001418">
    <property type="protein sequence ID" value="MPC25109.1"/>
    <property type="molecule type" value="Genomic_DNA"/>
</dbReference>
<evidence type="ECO:0000256" key="1">
    <source>
        <dbReference type="SAM" id="MobiDB-lite"/>
    </source>
</evidence>
<keyword evidence="3" id="KW-1185">Reference proteome</keyword>
<protein>
    <submittedName>
        <fullName evidence="2">Uncharacterized protein</fullName>
    </submittedName>
</protein>
<comment type="caution">
    <text evidence="2">The sequence shown here is derived from an EMBL/GenBank/DDBJ whole genome shotgun (WGS) entry which is preliminary data.</text>
</comment>